<keyword evidence="4" id="KW-1185">Reference proteome</keyword>
<dbReference type="STRING" id="34508.A0A4U8UW60"/>
<dbReference type="AlphaFoldDB" id="A0A4U8UW60"/>
<dbReference type="Gene3D" id="3.50.4.10">
    <property type="entry name" value="Hepatocyte Growth Factor"/>
    <property type="match status" value="1"/>
</dbReference>
<dbReference type="InterPro" id="IPR003609">
    <property type="entry name" value="Pan_app"/>
</dbReference>
<dbReference type="SMART" id="SM00473">
    <property type="entry name" value="PAN_AP"/>
    <property type="match status" value="2"/>
</dbReference>
<dbReference type="EMBL" id="AZBU02000001">
    <property type="protein sequence ID" value="TMS37045.1"/>
    <property type="molecule type" value="Genomic_DNA"/>
</dbReference>
<evidence type="ECO:0000259" key="2">
    <source>
        <dbReference type="PROSITE" id="PS50948"/>
    </source>
</evidence>
<dbReference type="Pfam" id="PF00024">
    <property type="entry name" value="PAN_1"/>
    <property type="match status" value="1"/>
</dbReference>
<evidence type="ECO:0000313" key="4">
    <source>
        <dbReference type="Proteomes" id="UP000298663"/>
    </source>
</evidence>
<gene>
    <name evidence="3" type="ORF">L596_004066</name>
</gene>
<evidence type="ECO:0000313" key="3">
    <source>
        <dbReference type="EMBL" id="TMS37045.1"/>
    </source>
</evidence>
<dbReference type="PROSITE" id="PS50948">
    <property type="entry name" value="PAN"/>
    <property type="match status" value="2"/>
</dbReference>
<evidence type="ECO:0000256" key="1">
    <source>
        <dbReference type="SAM" id="SignalP"/>
    </source>
</evidence>
<dbReference type="Proteomes" id="UP000298663">
    <property type="component" value="Chromosome X"/>
</dbReference>
<comment type="caution">
    <text evidence="3">The sequence shown here is derived from an EMBL/GenBank/DDBJ whole genome shotgun (WGS) entry which is preliminary data.</text>
</comment>
<proteinExistence type="predicted"/>
<reference evidence="3 4" key="1">
    <citation type="journal article" date="2015" name="Genome Biol.">
        <title>Comparative genomics of Steinernema reveals deeply conserved gene regulatory networks.</title>
        <authorList>
            <person name="Dillman A.R."/>
            <person name="Macchietto M."/>
            <person name="Porter C.F."/>
            <person name="Rogers A."/>
            <person name="Williams B."/>
            <person name="Antoshechkin I."/>
            <person name="Lee M.M."/>
            <person name="Goodwin Z."/>
            <person name="Lu X."/>
            <person name="Lewis E.E."/>
            <person name="Goodrich-Blair H."/>
            <person name="Stock S.P."/>
            <person name="Adams B.J."/>
            <person name="Sternberg P.W."/>
            <person name="Mortazavi A."/>
        </authorList>
    </citation>
    <scope>NUCLEOTIDE SEQUENCE [LARGE SCALE GENOMIC DNA]</scope>
    <source>
        <strain evidence="3 4">ALL</strain>
    </source>
</reference>
<sequence>MRSFTVNSVLILRDLRRDRSRAMKFQSALFFLCSLSVSLVEATTFATECFLPTYHRGISNSPPIAELWKVTPYDCLTYCVVNAAKMGNTCRSVVYHRHFSTCQLYSHDGTANGSQVVYASGHDYYNRTSFENLCQDRKAIKHNSGGGAPAYNVNSNGLRYAPPKRRHYPQNANLFAITDPTEKPELQAEVSTTTPPSVAVEGTTEMAEEEAENEMPTTISPKAAATPTAMFFNPSSLLCNDLFSLCKDRSWILLAATACLNYCTQNIDSNGNAHSCSSINYDLQSEECNLLSPKSKTTSGFLPILITSTKAVFDKFCLPSEAICQRDGIFKVHFFQQLTKKIISHFNDKNSALECLSECIQTVKCQAVTYKKNLCMLHAIGSSDLIEADMHTIVIENACTKTNSDKEEAFWSEWSDCKYRMRGHKVRVRTRECHRSADCQNFQTDEC</sequence>
<keyword evidence="1" id="KW-0732">Signal</keyword>
<dbReference type="EMBL" id="CM016762">
    <property type="protein sequence ID" value="TMS37045.1"/>
    <property type="molecule type" value="Genomic_DNA"/>
</dbReference>
<accession>A0A4U8UW60</accession>
<feature type="domain" description="Apple" evidence="2">
    <location>
        <begin position="49"/>
        <end position="129"/>
    </location>
</feature>
<protein>
    <recommendedName>
        <fullName evidence="2">Apple domain-containing protein</fullName>
    </recommendedName>
</protein>
<reference evidence="3 4" key="2">
    <citation type="journal article" date="2019" name="G3 (Bethesda)">
        <title>Hybrid Assembly of the Genome of the Entomopathogenic Nematode Steinernema carpocapsae Identifies the X-Chromosome.</title>
        <authorList>
            <person name="Serra L."/>
            <person name="Macchietto M."/>
            <person name="Macias-Munoz A."/>
            <person name="McGill C.J."/>
            <person name="Rodriguez I.M."/>
            <person name="Rodriguez B."/>
            <person name="Murad R."/>
            <person name="Mortazavi A."/>
        </authorList>
    </citation>
    <scope>NUCLEOTIDE SEQUENCE [LARGE SCALE GENOMIC DNA]</scope>
    <source>
        <strain evidence="3 4">ALL</strain>
    </source>
</reference>
<feature type="signal peptide" evidence="1">
    <location>
        <begin position="1"/>
        <end position="42"/>
    </location>
</feature>
<feature type="chain" id="PRO_5020216191" description="Apple domain-containing protein" evidence="1">
    <location>
        <begin position="43"/>
        <end position="447"/>
    </location>
</feature>
<dbReference type="SUPFAM" id="SSF57414">
    <property type="entry name" value="Hairpin loop containing domain-like"/>
    <property type="match status" value="2"/>
</dbReference>
<organism evidence="3 4">
    <name type="scientific">Steinernema carpocapsae</name>
    <name type="common">Entomopathogenic nematode</name>
    <dbReference type="NCBI Taxonomy" id="34508"/>
    <lineage>
        <taxon>Eukaryota</taxon>
        <taxon>Metazoa</taxon>
        <taxon>Ecdysozoa</taxon>
        <taxon>Nematoda</taxon>
        <taxon>Chromadorea</taxon>
        <taxon>Rhabditida</taxon>
        <taxon>Tylenchina</taxon>
        <taxon>Panagrolaimomorpha</taxon>
        <taxon>Strongyloidoidea</taxon>
        <taxon>Steinernematidae</taxon>
        <taxon>Steinernema</taxon>
    </lineage>
</organism>
<feature type="domain" description="Apple" evidence="2">
    <location>
        <begin position="324"/>
        <end position="399"/>
    </location>
</feature>
<name>A0A4U8UW60_STECR</name>
<dbReference type="OrthoDB" id="5850959at2759"/>